<dbReference type="GO" id="GO:0051117">
    <property type="term" value="F:ATPase binding"/>
    <property type="evidence" value="ECO:0007669"/>
    <property type="project" value="TreeGrafter"/>
</dbReference>
<evidence type="ECO:0000313" key="12">
    <source>
        <dbReference type="Proteomes" id="UP001231518"/>
    </source>
</evidence>
<feature type="transmembrane region" description="Helical" evidence="9">
    <location>
        <begin position="439"/>
        <end position="458"/>
    </location>
</feature>
<dbReference type="PIRSF" id="PIRSF001293">
    <property type="entry name" value="ATP6V0A1"/>
    <property type="match status" value="1"/>
</dbReference>
<keyword evidence="4 9" id="KW-0812">Transmembrane</keyword>
<keyword evidence="10" id="KW-0175">Coiled coil</keyword>
<comment type="subcellular location">
    <subcellularLocation>
        <location evidence="1">Membrane</location>
        <topology evidence="1">Multi-pass membrane protein</topology>
    </subcellularLocation>
</comment>
<proteinExistence type="inferred from homology"/>
<reference evidence="11" key="1">
    <citation type="submission" date="2023-03" db="EMBL/GenBank/DDBJ databases">
        <title>Chromosome-level genomes of two armyworms, Mythimna separata and Mythimna loreyi, provide insights into the biosynthesis and reception of sex pheromones.</title>
        <authorList>
            <person name="Zhao H."/>
        </authorList>
    </citation>
    <scope>NUCLEOTIDE SEQUENCE</scope>
    <source>
        <strain evidence="11">BeijingLab</strain>
        <tissue evidence="11">Pupa</tissue>
    </source>
</reference>
<keyword evidence="8 9" id="KW-0472">Membrane</keyword>
<accession>A0AAD8E0C8</accession>
<organism evidence="11 12">
    <name type="scientific">Mythimna separata</name>
    <name type="common">Oriental armyworm</name>
    <name type="synonym">Pseudaletia separata</name>
    <dbReference type="NCBI Taxonomy" id="271217"/>
    <lineage>
        <taxon>Eukaryota</taxon>
        <taxon>Metazoa</taxon>
        <taxon>Ecdysozoa</taxon>
        <taxon>Arthropoda</taxon>
        <taxon>Hexapoda</taxon>
        <taxon>Insecta</taxon>
        <taxon>Pterygota</taxon>
        <taxon>Neoptera</taxon>
        <taxon>Endopterygota</taxon>
        <taxon>Lepidoptera</taxon>
        <taxon>Glossata</taxon>
        <taxon>Ditrysia</taxon>
        <taxon>Noctuoidea</taxon>
        <taxon>Noctuidae</taxon>
        <taxon>Noctuinae</taxon>
        <taxon>Hadenini</taxon>
        <taxon>Mythimna</taxon>
    </lineage>
</organism>
<evidence type="ECO:0000256" key="9">
    <source>
        <dbReference type="RuleBase" id="RU361189"/>
    </source>
</evidence>
<dbReference type="PANTHER" id="PTHR11629">
    <property type="entry name" value="VACUOLAR PROTON ATPASES"/>
    <property type="match status" value="1"/>
</dbReference>
<keyword evidence="7 9" id="KW-0406">Ion transport</keyword>
<comment type="similarity">
    <text evidence="2 9">Belongs to the V-ATPase 116 kDa subunit family.</text>
</comment>
<evidence type="ECO:0000256" key="1">
    <source>
        <dbReference type="ARBA" id="ARBA00004141"/>
    </source>
</evidence>
<dbReference type="GO" id="GO:0007035">
    <property type="term" value="P:vacuolar acidification"/>
    <property type="evidence" value="ECO:0007669"/>
    <property type="project" value="TreeGrafter"/>
</dbReference>
<comment type="function">
    <text evidence="9">Essential component of the vacuolar proton pump (V-ATPase), a multimeric enzyme that catalyzes the translocation of protons across the membranes. Required for assembly and activity of the V-ATPase.</text>
</comment>
<feature type="transmembrane region" description="Helical" evidence="9">
    <location>
        <begin position="387"/>
        <end position="419"/>
    </location>
</feature>
<feature type="transmembrane region" description="Helical" evidence="9">
    <location>
        <begin position="631"/>
        <end position="654"/>
    </location>
</feature>
<evidence type="ECO:0000256" key="10">
    <source>
        <dbReference type="SAM" id="Coils"/>
    </source>
</evidence>
<name>A0AAD8E0C8_MYTSE</name>
<keyword evidence="12" id="KW-1185">Reference proteome</keyword>
<dbReference type="GO" id="GO:0000220">
    <property type="term" value="C:vacuolar proton-transporting V-type ATPase, V0 domain"/>
    <property type="evidence" value="ECO:0007669"/>
    <property type="project" value="InterPro"/>
</dbReference>
<evidence type="ECO:0000256" key="7">
    <source>
        <dbReference type="ARBA" id="ARBA00023065"/>
    </source>
</evidence>
<dbReference type="GO" id="GO:0046961">
    <property type="term" value="F:proton-transporting ATPase activity, rotational mechanism"/>
    <property type="evidence" value="ECO:0007669"/>
    <property type="project" value="InterPro"/>
</dbReference>
<feature type="transmembrane region" description="Helical" evidence="9">
    <location>
        <begin position="563"/>
        <end position="582"/>
    </location>
</feature>
<feature type="coiled-coil region" evidence="10">
    <location>
        <begin position="58"/>
        <end position="114"/>
    </location>
</feature>
<dbReference type="InterPro" id="IPR026028">
    <property type="entry name" value="V-type_ATPase_116kDa_su_euka"/>
</dbReference>
<evidence type="ECO:0000256" key="2">
    <source>
        <dbReference type="ARBA" id="ARBA00009904"/>
    </source>
</evidence>
<gene>
    <name evidence="11" type="ORF">PYW07_000379</name>
</gene>
<keyword evidence="6 9" id="KW-1133">Transmembrane helix</keyword>
<evidence type="ECO:0000313" key="11">
    <source>
        <dbReference type="EMBL" id="KAJ8737108.1"/>
    </source>
</evidence>
<feature type="transmembrane region" description="Helical" evidence="9">
    <location>
        <begin position="525"/>
        <end position="543"/>
    </location>
</feature>
<evidence type="ECO:0000256" key="6">
    <source>
        <dbReference type="ARBA" id="ARBA00022989"/>
    </source>
</evidence>
<dbReference type="GO" id="GO:0005886">
    <property type="term" value="C:plasma membrane"/>
    <property type="evidence" value="ECO:0007669"/>
    <property type="project" value="TreeGrafter"/>
</dbReference>
<keyword evidence="3 9" id="KW-0813">Transport</keyword>
<keyword evidence="5 9" id="KW-0375">Hydrogen ion transport</keyword>
<dbReference type="Proteomes" id="UP001231518">
    <property type="component" value="Chromosome 1"/>
</dbReference>
<evidence type="ECO:0000256" key="3">
    <source>
        <dbReference type="ARBA" id="ARBA00022448"/>
    </source>
</evidence>
<sequence length="835" mass="96811">MGCMLRSDKMTKCAMYLQPETAFEVLSQVGELGCVQFIDLYPDYQLFQRRFVFEVCRYAEMERKLLNVKKEMDSFNIEPFAQKDPPVAKPLKELEDFENTVQKWEVDIQEMNQNETNMLQGYLELSEFLYVLEYVGPILGEVEVKRTEIFKTKGTVEELGSGGRLVIISGVVRRIRSMAFETMLWRLCHGIIFYRQSEQDKILIDPKTRQEVRKVAFLAVCQGRKLSERIQKVCSGFQVNTFPCPSIPKDRKDLAFMLERRIGDLEQVLEKTKFLRCKFLRDVAKNYTTWIGTVRKSKAVYHVLNKFQDENTLIGECWIPDDDLDKVKKLLEDVSEKMESNAPSFLSKIKTKESPPTYHRTNKFTRGFQNLINAYGDSTYRELNPGLYTLVTFPFLFAMMFGDLGHGLILVLFGGWMVVNEKYFDAQGSTNEIWNILYGGRYVVLLMGLFSMFTGFCYNDLFSRAFCITNSYWINYFGIGELAVEENFDLDPTLETRTPYLWGEDPMWKLSKNKIMFENSFKMKASIIVGITHMLFGIALSLFNHTYFGRYYSIILQFIPEFLFLLLMFFWLVVMIFIKWFLYSPKSLDDERNTACAPQILILFIDMVLMSETKPANEGCQIAYMFPSQRLVQIILVLTAVACVPVLLLGTPIYKLVHMRKMRKKAVAKLNDFKRKGDGDPQVLKDLEEDVENNTISVTELMTHQGVHTIEFVLSTISHTASYLRLWALSLAHSQLSEMLWNMILARLSLKVHGYMGAVRLIPIFAIWAFFTLSILVVMEGLSAFLHCLRLHWVEFMSKFYMGGGWPFRPFSFKALLEGDTSRADSGCKKFNLWP</sequence>
<dbReference type="AlphaFoldDB" id="A0AAD8E0C8"/>
<dbReference type="PANTHER" id="PTHR11629:SF61">
    <property type="entry name" value="V-TYPE PROTON ATPASE SUBUNIT A"/>
    <property type="match status" value="1"/>
</dbReference>
<evidence type="ECO:0000256" key="4">
    <source>
        <dbReference type="ARBA" id="ARBA00022692"/>
    </source>
</evidence>
<dbReference type="Pfam" id="PF01496">
    <property type="entry name" value="V_ATPase_I"/>
    <property type="match status" value="1"/>
</dbReference>
<feature type="transmembrane region" description="Helical" evidence="9">
    <location>
        <begin position="765"/>
        <end position="789"/>
    </location>
</feature>
<comment type="caution">
    <text evidence="11">The sequence shown here is derived from an EMBL/GenBank/DDBJ whole genome shotgun (WGS) entry which is preliminary data.</text>
</comment>
<protein>
    <recommendedName>
        <fullName evidence="9">V-type proton ATPase subunit a</fullName>
    </recommendedName>
</protein>
<evidence type="ECO:0000256" key="5">
    <source>
        <dbReference type="ARBA" id="ARBA00022781"/>
    </source>
</evidence>
<evidence type="ECO:0000256" key="8">
    <source>
        <dbReference type="ARBA" id="ARBA00023136"/>
    </source>
</evidence>
<dbReference type="InterPro" id="IPR002490">
    <property type="entry name" value="V-ATPase_116kDa_su"/>
</dbReference>
<dbReference type="EMBL" id="JARGEI010000001">
    <property type="protein sequence ID" value="KAJ8737108.1"/>
    <property type="molecule type" value="Genomic_DNA"/>
</dbReference>